<proteinExistence type="inferred from homology"/>
<dbReference type="Proteomes" id="UP000029221">
    <property type="component" value="Unassembled WGS sequence"/>
</dbReference>
<evidence type="ECO:0000256" key="2">
    <source>
        <dbReference type="ARBA" id="ARBA00006442"/>
    </source>
</evidence>
<reference evidence="6" key="1">
    <citation type="journal article" date="2014" name="Genome Announc.">
        <title>Draft Genome Sequences of Marine Flavobacterium Nonlabens Strains NR17, NR24, NR27, NR32, NR33, and Ara13.</title>
        <authorList>
            <person name="Nakanishi M."/>
            <person name="Meirelles P."/>
            <person name="Suzuki R."/>
            <person name="Takatani N."/>
            <person name="Mino S."/>
            <person name="Suda W."/>
            <person name="Oshima K."/>
            <person name="Hattori M."/>
            <person name="Ohkuma M."/>
            <person name="Hosokawa M."/>
            <person name="Miyashita K."/>
            <person name="Thompson F.L."/>
            <person name="Niwa A."/>
            <person name="Sawabe T."/>
            <person name="Sawabe T."/>
        </authorList>
    </citation>
    <scope>NUCLEOTIDE SEQUENCE [LARGE SCALE GENOMIC DNA]</scope>
    <source>
        <strain evidence="6">JCM 19294</strain>
    </source>
</reference>
<evidence type="ECO:0000256" key="1">
    <source>
        <dbReference type="ARBA" id="ARBA00001974"/>
    </source>
</evidence>
<dbReference type="InterPro" id="IPR050260">
    <property type="entry name" value="FAD-bd_OxRdtase"/>
</dbReference>
<dbReference type="AlphaFoldDB" id="A0A090Q141"/>
<dbReference type="STRING" id="319236.BST91_00560"/>
<evidence type="ECO:0000256" key="4">
    <source>
        <dbReference type="ARBA" id="ARBA00022827"/>
    </source>
</evidence>
<comment type="cofactor">
    <cofactor evidence="1">
        <name>FAD</name>
        <dbReference type="ChEBI" id="CHEBI:57692"/>
    </cofactor>
</comment>
<evidence type="ECO:0000313" key="7">
    <source>
        <dbReference type="Proteomes" id="UP000029221"/>
    </source>
</evidence>
<keyword evidence="6" id="KW-0560">Oxidoreductase</keyword>
<sequence>MYVYMGHMKFGHTQPYENWFWKENRIELMNAYVNKILPDENKIEFEDGSHLAYDKLILATGSIPNKFGWPGQNLKGVQGLVSKQDLLQLEQTAPNNKICKRAVIIGGGLIGVELAEMLHTREIPVTFLVRERGFWRGVLPLPNATMISNHIKEHHIDLREEEELKEILSDDNGHVRAVITKKGEEIPCNLVGLCAGVRPQIEFLKESGIEYNRGIMVNRNLQTNFSNIYAIGDCAEQREPVGERKAVEAVWYTGRMMGEVVAQNICGNPVKWNPGHWFNSAKFFEIEYQTYGWVWNNPKEGNDHFTWNGNDGRSMITIEYEITSRKFIGINTFNIRMRHEVFDKWLNEEQTIDHVVHNLRDACFNPEFFKEPYHDIKSQFTNLLTN</sequence>
<keyword evidence="7" id="KW-1185">Reference proteome</keyword>
<dbReference type="PANTHER" id="PTHR43429:SF3">
    <property type="entry name" value="NITRITE REDUCTASE [NAD(P)H]"/>
    <property type="match status" value="1"/>
</dbReference>
<dbReference type="EC" id="1.7.1.4" evidence="6"/>
<keyword evidence="3" id="KW-0285">Flavoprotein</keyword>
<dbReference type="EMBL" id="BBML01000001">
    <property type="protein sequence ID" value="GAK95413.1"/>
    <property type="molecule type" value="Genomic_DNA"/>
</dbReference>
<comment type="similarity">
    <text evidence="2">Belongs to the FAD-dependent oxidoreductase family.</text>
</comment>
<evidence type="ECO:0000256" key="3">
    <source>
        <dbReference type="ARBA" id="ARBA00022630"/>
    </source>
</evidence>
<organism evidence="6 7">
    <name type="scientific">Nonlabens tegetincola</name>
    <dbReference type="NCBI Taxonomy" id="323273"/>
    <lineage>
        <taxon>Bacteria</taxon>
        <taxon>Pseudomonadati</taxon>
        <taxon>Bacteroidota</taxon>
        <taxon>Flavobacteriia</taxon>
        <taxon>Flavobacteriales</taxon>
        <taxon>Flavobacteriaceae</taxon>
        <taxon>Nonlabens</taxon>
    </lineage>
</organism>
<evidence type="ECO:0000313" key="6">
    <source>
        <dbReference type="EMBL" id="GAK95413.1"/>
    </source>
</evidence>
<dbReference type="InterPro" id="IPR036188">
    <property type="entry name" value="FAD/NAD-bd_sf"/>
</dbReference>
<dbReference type="eggNOG" id="COG0446">
    <property type="taxonomic scope" value="Bacteria"/>
</dbReference>
<comment type="caution">
    <text evidence="6">The sequence shown here is derived from an EMBL/GenBank/DDBJ whole genome shotgun (WGS) entry which is preliminary data.</text>
</comment>
<dbReference type="PRINTS" id="PR00368">
    <property type="entry name" value="FADPNR"/>
</dbReference>
<dbReference type="InterPro" id="IPR023753">
    <property type="entry name" value="FAD/NAD-binding_dom"/>
</dbReference>
<evidence type="ECO:0000259" key="5">
    <source>
        <dbReference type="Pfam" id="PF07992"/>
    </source>
</evidence>
<feature type="domain" description="FAD/NAD(P)-binding" evidence="5">
    <location>
        <begin position="24"/>
        <end position="240"/>
    </location>
</feature>
<accession>A0A090Q141</accession>
<gene>
    <name evidence="6" type="ORF">JCM19294_2195</name>
</gene>
<dbReference type="Pfam" id="PF07992">
    <property type="entry name" value="Pyr_redox_2"/>
    <property type="match status" value="1"/>
</dbReference>
<name>A0A090Q141_9FLAO</name>
<dbReference type="Gene3D" id="3.50.50.60">
    <property type="entry name" value="FAD/NAD(P)-binding domain"/>
    <property type="match status" value="2"/>
</dbReference>
<protein>
    <submittedName>
        <fullName evidence="6">Nitrite reductase probable [NAD(P)H] subunit</fullName>
        <ecNumber evidence="6">1.7.1.4</ecNumber>
    </submittedName>
</protein>
<dbReference type="GO" id="GO:0008942">
    <property type="term" value="F:nitrite reductase [NAD(P)H] activity"/>
    <property type="evidence" value="ECO:0007669"/>
    <property type="project" value="UniProtKB-EC"/>
</dbReference>
<dbReference type="SUPFAM" id="SSF51905">
    <property type="entry name" value="FAD/NAD(P)-binding domain"/>
    <property type="match status" value="1"/>
</dbReference>
<keyword evidence="4" id="KW-0274">FAD</keyword>
<dbReference type="PANTHER" id="PTHR43429">
    <property type="entry name" value="PYRIDINE NUCLEOTIDE-DISULFIDE OXIDOREDUCTASE DOMAIN-CONTAINING"/>
    <property type="match status" value="1"/>
</dbReference>